<reference evidence="4" key="2">
    <citation type="submission" date="2023-08" db="EMBL/GenBank/DDBJ databases">
        <title>Identification and characterization of horizontal gene transfer across gut microbiota members of farm animals based on homology search.</title>
        <authorList>
            <person name="Schwarzerova J."/>
            <person name="Nykrynova M."/>
            <person name="Jureckova K."/>
            <person name="Cejkova D."/>
            <person name="Rychlik I."/>
        </authorList>
    </citation>
    <scope>NUCLEOTIDE SEQUENCE</scope>
    <source>
        <strain evidence="4">15_COKtk</strain>
    </source>
</reference>
<dbReference type="PANTHER" id="PTHR43727">
    <property type="entry name" value="DIAMINOPIMELATE DECARBOXYLASE"/>
    <property type="match status" value="1"/>
</dbReference>
<dbReference type="PANTHER" id="PTHR43727:SF2">
    <property type="entry name" value="GROUP IV DECARBOXYLASE"/>
    <property type="match status" value="1"/>
</dbReference>
<protein>
    <submittedName>
        <fullName evidence="4">Alanine racemase</fullName>
        <ecNumber evidence="4">5.1.1.1</ecNumber>
    </submittedName>
</protein>
<dbReference type="EC" id="5.1.1.1" evidence="4"/>
<dbReference type="GO" id="GO:0009089">
    <property type="term" value="P:lysine biosynthetic process via diaminopimelate"/>
    <property type="evidence" value="ECO:0007669"/>
    <property type="project" value="TreeGrafter"/>
</dbReference>
<keyword evidence="4" id="KW-0413">Isomerase</keyword>
<dbReference type="Gene3D" id="3.20.20.10">
    <property type="entry name" value="Alanine racemase"/>
    <property type="match status" value="1"/>
</dbReference>
<evidence type="ECO:0000313" key="5">
    <source>
        <dbReference type="Proteomes" id="UP001168505"/>
    </source>
</evidence>
<evidence type="ECO:0000313" key="4">
    <source>
        <dbReference type="EMBL" id="MDN0068570.1"/>
    </source>
</evidence>
<feature type="domain" description="Orn/DAP/Arg decarboxylase 2 C-terminal" evidence="3">
    <location>
        <begin position="100"/>
        <end position="372"/>
    </location>
</feature>
<dbReference type="Pfam" id="PF00278">
    <property type="entry name" value="Orn_DAP_Arg_deC"/>
    <property type="match status" value="1"/>
</dbReference>
<accession>A0AAW7JVH7</accession>
<evidence type="ECO:0000256" key="2">
    <source>
        <dbReference type="ARBA" id="ARBA00022898"/>
    </source>
</evidence>
<dbReference type="GO" id="GO:0008836">
    <property type="term" value="F:diaminopimelate decarboxylase activity"/>
    <property type="evidence" value="ECO:0007669"/>
    <property type="project" value="TreeGrafter"/>
</dbReference>
<dbReference type="SUPFAM" id="SSF50621">
    <property type="entry name" value="Alanine racemase C-terminal domain-like"/>
    <property type="match status" value="1"/>
</dbReference>
<keyword evidence="2" id="KW-0663">Pyridoxal phosphate</keyword>
<organism evidence="4 5">
    <name type="scientific">Collinsella ihumii</name>
    <dbReference type="NCBI Taxonomy" id="1720204"/>
    <lineage>
        <taxon>Bacteria</taxon>
        <taxon>Bacillati</taxon>
        <taxon>Actinomycetota</taxon>
        <taxon>Coriobacteriia</taxon>
        <taxon>Coriobacteriales</taxon>
        <taxon>Coriobacteriaceae</taxon>
        <taxon>Collinsella</taxon>
    </lineage>
</organism>
<dbReference type="GO" id="GO:0008784">
    <property type="term" value="F:alanine racemase activity"/>
    <property type="evidence" value="ECO:0007669"/>
    <property type="project" value="UniProtKB-EC"/>
</dbReference>
<gene>
    <name evidence="4" type="ORF">QVN40_02490</name>
</gene>
<dbReference type="InterPro" id="IPR022643">
    <property type="entry name" value="De-COase2_C"/>
</dbReference>
<dbReference type="RefSeq" id="WP_289826655.1">
    <property type="nucleotide sequence ID" value="NZ_JAUEIR010000002.1"/>
</dbReference>
<comment type="cofactor">
    <cofactor evidence="1">
        <name>pyridoxal 5'-phosphate</name>
        <dbReference type="ChEBI" id="CHEBI:597326"/>
    </cofactor>
</comment>
<dbReference type="SUPFAM" id="SSF51419">
    <property type="entry name" value="PLP-binding barrel"/>
    <property type="match status" value="1"/>
</dbReference>
<name>A0AAW7JVH7_9ACTN</name>
<evidence type="ECO:0000256" key="1">
    <source>
        <dbReference type="ARBA" id="ARBA00001933"/>
    </source>
</evidence>
<dbReference type="EMBL" id="JAUEIR010000002">
    <property type="protein sequence ID" value="MDN0068570.1"/>
    <property type="molecule type" value="Genomic_DNA"/>
</dbReference>
<comment type="caution">
    <text evidence="4">The sequence shown here is derived from an EMBL/GenBank/DDBJ whole genome shotgun (WGS) entry which is preliminary data.</text>
</comment>
<dbReference type="AlphaFoldDB" id="A0AAW7JVH7"/>
<evidence type="ECO:0000259" key="3">
    <source>
        <dbReference type="Pfam" id="PF00278"/>
    </source>
</evidence>
<dbReference type="Gene3D" id="2.40.37.10">
    <property type="entry name" value="Lyase, Ornithine Decarboxylase, Chain A, domain 1"/>
    <property type="match status" value="1"/>
</dbReference>
<dbReference type="InterPro" id="IPR009006">
    <property type="entry name" value="Ala_racemase/Decarboxylase_C"/>
</dbReference>
<sequence length="417" mass="44628">MNVTVPAGLGGLGMDDAGLLRLARDFGTPSYVFDARVLADRVAYLREMLPEGVGLCFAMKANTFVLPELVSLVDRIEACSPGELRICERMQVPAGAVVVSGVHKDAQTVDAALRWPEMPAAVTVESRAQMDLVLDRARAHRACVPLLLRLTSGNQFGVNAGELKQLARRALDDPHADLRGVQFFSGTQKTSLKRIGRELSRVDRLLSEMADELGWEAPELEYGPGLPVAYFAGDAFDETAFLAELAGLLEGMAWRGHVTLEVGRSMVASCGTYLTRVEDAKENAGARYAIVDGGMHHLAYYGQSMAMRQPPCRLLSQVGGAPADEAPAAGSDLASEAWNICGSLCTANDLLAKQMPLAGLRAGDVLAFGTAGAYCATEGISLFLSRDLPRVLVVDRSGEVRLVRDALPTDQLNSPTP</sequence>
<reference evidence="4" key="1">
    <citation type="submission" date="2023-06" db="EMBL/GenBank/DDBJ databases">
        <authorList>
            <person name="Zeman M."/>
            <person name="Kubasova T."/>
            <person name="Jahodarova E."/>
            <person name="Nykrynova M."/>
            <person name="Rychlik I."/>
        </authorList>
    </citation>
    <scope>NUCLEOTIDE SEQUENCE</scope>
    <source>
        <strain evidence="4">15_COKtk</strain>
    </source>
</reference>
<dbReference type="InterPro" id="IPR029066">
    <property type="entry name" value="PLP-binding_barrel"/>
</dbReference>
<dbReference type="Proteomes" id="UP001168505">
    <property type="component" value="Unassembled WGS sequence"/>
</dbReference>
<proteinExistence type="predicted"/>